<reference evidence="2 3" key="1">
    <citation type="submission" date="2021-01" db="EMBL/GenBank/DDBJ databases">
        <title>Whole genome shotgun sequence of Asanoa siamensis NBRC 107932.</title>
        <authorList>
            <person name="Komaki H."/>
            <person name="Tamura T."/>
        </authorList>
    </citation>
    <scope>NUCLEOTIDE SEQUENCE [LARGE SCALE GENOMIC DNA]</scope>
    <source>
        <strain evidence="2 3">NBRC 107932</strain>
    </source>
</reference>
<evidence type="ECO:0000313" key="3">
    <source>
        <dbReference type="Proteomes" id="UP000604117"/>
    </source>
</evidence>
<dbReference type="RefSeq" id="WP_203718803.1">
    <property type="nucleotide sequence ID" value="NZ_BONE01000111.1"/>
</dbReference>
<gene>
    <name evidence="2" type="ORF">Asi02nite_74770</name>
</gene>
<comment type="caution">
    <text evidence="2">The sequence shown here is derived from an EMBL/GenBank/DDBJ whole genome shotgun (WGS) entry which is preliminary data.</text>
</comment>
<sequence>MSRLLGCLRLAGRLLIISWRSCLESGGPLRLFLPCVGRLGFLRVSALVGRIGSVGSTDVFADAVGRYRLYSGTVGRASSAKAKAVPTTPKLSDGTAHAVD</sequence>
<organism evidence="2 3">
    <name type="scientific">Asanoa siamensis</name>
    <dbReference type="NCBI Taxonomy" id="926357"/>
    <lineage>
        <taxon>Bacteria</taxon>
        <taxon>Bacillati</taxon>
        <taxon>Actinomycetota</taxon>
        <taxon>Actinomycetes</taxon>
        <taxon>Micromonosporales</taxon>
        <taxon>Micromonosporaceae</taxon>
        <taxon>Asanoa</taxon>
    </lineage>
</organism>
<evidence type="ECO:0000313" key="2">
    <source>
        <dbReference type="EMBL" id="GIF77959.1"/>
    </source>
</evidence>
<proteinExistence type="predicted"/>
<evidence type="ECO:0000256" key="1">
    <source>
        <dbReference type="SAM" id="MobiDB-lite"/>
    </source>
</evidence>
<dbReference type="Proteomes" id="UP000604117">
    <property type="component" value="Unassembled WGS sequence"/>
</dbReference>
<evidence type="ECO:0008006" key="4">
    <source>
        <dbReference type="Google" id="ProtNLM"/>
    </source>
</evidence>
<feature type="region of interest" description="Disordered" evidence="1">
    <location>
        <begin position="77"/>
        <end position="100"/>
    </location>
</feature>
<protein>
    <recommendedName>
        <fullName evidence="4">Secreted protein</fullName>
    </recommendedName>
</protein>
<name>A0ABQ4D345_9ACTN</name>
<accession>A0ABQ4D345</accession>
<keyword evidence="3" id="KW-1185">Reference proteome</keyword>
<dbReference type="EMBL" id="BONE01000111">
    <property type="protein sequence ID" value="GIF77959.1"/>
    <property type="molecule type" value="Genomic_DNA"/>
</dbReference>